<comment type="caution">
    <text evidence="1">The sequence shown here is derived from an EMBL/GenBank/DDBJ whole genome shotgun (WGS) entry which is preliminary data.</text>
</comment>
<dbReference type="EMBL" id="MHIM01000008">
    <property type="protein sequence ID" value="OGY53011.1"/>
    <property type="molecule type" value="Genomic_DNA"/>
</dbReference>
<accession>A0A1G1YL57</accession>
<dbReference type="AlphaFoldDB" id="A0A1G1YL57"/>
<name>A0A1G1YL57_9BACT</name>
<reference evidence="1 2" key="1">
    <citation type="journal article" date="2016" name="Nat. Commun.">
        <title>Thousands of microbial genomes shed light on interconnected biogeochemical processes in an aquifer system.</title>
        <authorList>
            <person name="Anantharaman K."/>
            <person name="Brown C.T."/>
            <person name="Hug L.A."/>
            <person name="Sharon I."/>
            <person name="Castelle C.J."/>
            <person name="Probst A.J."/>
            <person name="Thomas B.C."/>
            <person name="Singh A."/>
            <person name="Wilkins M.J."/>
            <person name="Karaoz U."/>
            <person name="Brodie E.L."/>
            <person name="Williams K.H."/>
            <person name="Hubbard S.S."/>
            <person name="Banfield J.F."/>
        </authorList>
    </citation>
    <scope>NUCLEOTIDE SEQUENCE [LARGE SCALE GENOMIC DNA]</scope>
</reference>
<protein>
    <recommendedName>
        <fullName evidence="3">NYN domain-containing protein</fullName>
    </recommendedName>
</protein>
<gene>
    <name evidence="1" type="ORF">A3A02_04890</name>
</gene>
<sequence>MSTILFIDGENFKRKIKDVFVGEKIIKEEDEIEWTKFDFKGLFDQILQGINIDRRIFYFARINKHPSTLEKSEVLIQKTRSLKTYLENQSFEVILAGNIRGYPTEKIVQDKKHFYLVKERR</sequence>
<evidence type="ECO:0008006" key="3">
    <source>
        <dbReference type="Google" id="ProtNLM"/>
    </source>
</evidence>
<evidence type="ECO:0000313" key="1">
    <source>
        <dbReference type="EMBL" id="OGY53011.1"/>
    </source>
</evidence>
<dbReference type="Gene3D" id="3.40.50.1010">
    <property type="entry name" value="5'-nuclease"/>
    <property type="match status" value="1"/>
</dbReference>
<evidence type="ECO:0000313" key="2">
    <source>
        <dbReference type="Proteomes" id="UP000177376"/>
    </source>
</evidence>
<organism evidence="1 2">
    <name type="scientific">Candidatus Buchananbacteria bacterium RIFCSPLOWO2_01_FULL_39_33</name>
    <dbReference type="NCBI Taxonomy" id="1797543"/>
    <lineage>
        <taxon>Bacteria</taxon>
        <taxon>Candidatus Buchananiibacteriota</taxon>
    </lineage>
</organism>
<proteinExistence type="predicted"/>
<dbReference type="Proteomes" id="UP000177376">
    <property type="component" value="Unassembled WGS sequence"/>
</dbReference>